<evidence type="ECO:0000256" key="2">
    <source>
        <dbReference type="SAM" id="SignalP"/>
    </source>
</evidence>
<keyword evidence="4" id="KW-1185">Reference proteome</keyword>
<gene>
    <name evidence="3" type="ORF">IRJ41_013397</name>
</gene>
<organism evidence="3 4">
    <name type="scientific">Triplophysa rosa</name>
    <name type="common">Cave loach</name>
    <dbReference type="NCBI Taxonomy" id="992332"/>
    <lineage>
        <taxon>Eukaryota</taxon>
        <taxon>Metazoa</taxon>
        <taxon>Chordata</taxon>
        <taxon>Craniata</taxon>
        <taxon>Vertebrata</taxon>
        <taxon>Euteleostomi</taxon>
        <taxon>Actinopterygii</taxon>
        <taxon>Neopterygii</taxon>
        <taxon>Teleostei</taxon>
        <taxon>Ostariophysi</taxon>
        <taxon>Cypriniformes</taxon>
        <taxon>Nemacheilidae</taxon>
        <taxon>Triplophysa</taxon>
    </lineage>
</organism>
<protein>
    <submittedName>
        <fullName evidence="3">Sema domain</fullName>
    </submittedName>
</protein>
<dbReference type="AlphaFoldDB" id="A0A9W7WSU7"/>
<dbReference type="EMBL" id="JAFHDT010000007">
    <property type="protein sequence ID" value="KAI7807960.1"/>
    <property type="molecule type" value="Genomic_DNA"/>
</dbReference>
<feature type="signal peptide" evidence="2">
    <location>
        <begin position="1"/>
        <end position="18"/>
    </location>
</feature>
<proteinExistence type="predicted"/>
<evidence type="ECO:0000256" key="1">
    <source>
        <dbReference type="SAM" id="MobiDB-lite"/>
    </source>
</evidence>
<dbReference type="Proteomes" id="UP001059041">
    <property type="component" value="Linkage Group LG7"/>
</dbReference>
<comment type="caution">
    <text evidence="3">The sequence shown here is derived from an EMBL/GenBank/DDBJ whole genome shotgun (WGS) entry which is preliminary data.</text>
</comment>
<feature type="chain" id="PRO_5040784017" evidence="2">
    <location>
        <begin position="19"/>
        <end position="301"/>
    </location>
</feature>
<feature type="region of interest" description="Disordered" evidence="1">
    <location>
        <begin position="281"/>
        <end position="301"/>
    </location>
</feature>
<sequence length="301" mass="33673">MQGARTLVLGTLLASVFSAVSVHSNLLSSLPPASVPRVSLSFKVAIIMTTSHKPEELEGLLQPEGRVLSSSALDNMQFHAWCVMIRRSLRCRLRKKQGKEINAFQSIFPGGIQVKCCKVKLAHTFGISLFLIFQYEHVGRAGNPARQSQFQSLREDLAAFGGVASCAAELDLNCHIERRAEVTAAELNIETLHSYTTPYLLFSVFLKQKHTEEYHTFLFIRSALRGGVNMSPSRRSRSTTIRRERAQILILGEVWVRRVIQMGVWVSGRVFDREMLISRSRHGDSGSRRSRPGTFEGSSTP</sequence>
<evidence type="ECO:0000313" key="3">
    <source>
        <dbReference type="EMBL" id="KAI7807960.1"/>
    </source>
</evidence>
<name>A0A9W7WSU7_TRIRA</name>
<keyword evidence="2" id="KW-0732">Signal</keyword>
<reference evidence="3" key="1">
    <citation type="submission" date="2021-02" db="EMBL/GenBank/DDBJ databases">
        <title>Comparative genomics reveals that relaxation of natural selection precedes convergent phenotypic evolution of cavefish.</title>
        <authorList>
            <person name="Peng Z."/>
        </authorList>
    </citation>
    <scope>NUCLEOTIDE SEQUENCE</scope>
    <source>
        <tissue evidence="3">Muscle</tissue>
    </source>
</reference>
<evidence type="ECO:0000313" key="4">
    <source>
        <dbReference type="Proteomes" id="UP001059041"/>
    </source>
</evidence>
<accession>A0A9W7WSU7</accession>